<proteinExistence type="predicted"/>
<evidence type="ECO:0000256" key="1">
    <source>
        <dbReference type="ARBA" id="ARBA00022679"/>
    </source>
</evidence>
<dbReference type="Gene3D" id="3.40.50.10540">
    <property type="entry name" value="Crotonobetainyl-coa:carnitine coa-transferase, domain 1"/>
    <property type="match status" value="1"/>
</dbReference>
<sequence>MVKRGDFFDPCKMNIFNNLKVIELSSVLAGPLVGTFFAELGAEVLKVENSKTGGDVTRSWKLSGENPEQSLSAYYASANYGKTSILRNLSDDSDHREILSLIKKADVVLVNFKPGDALRLELDFESLLQVNPSLVYGEIVGFSENDPRVAYDVVLQAETGYMSMNGEPDSPPLKMPLAMIDILTAHQLKEGILCALLQRSVDGKGRKVTVSLYDSAIASLTNQASNWLMNKQIPQRTGSLHPNIAPYGETFQCKDGEWIVLAIGSDQQFYRLCGILKMQELKSDLRFITNAGRVKHRSELAIKFKEQFLKKPIAEWAGMMLEQHIPFGQIKDLQAVFEEDQAKKLILEQEMEGIITKRVRTVAFNITGD</sequence>
<dbReference type="InterPro" id="IPR050483">
    <property type="entry name" value="CoA-transferase_III_domain"/>
</dbReference>
<dbReference type="GO" id="GO:0008410">
    <property type="term" value="F:CoA-transferase activity"/>
    <property type="evidence" value="ECO:0007669"/>
    <property type="project" value="TreeGrafter"/>
</dbReference>
<dbReference type="PANTHER" id="PTHR48207">
    <property type="entry name" value="SUCCINATE--HYDROXYMETHYLGLUTARATE COA-TRANSFERASE"/>
    <property type="match status" value="1"/>
</dbReference>
<evidence type="ECO:0000313" key="3">
    <source>
        <dbReference type="Proteomes" id="UP000292209"/>
    </source>
</evidence>
<dbReference type="InterPro" id="IPR003673">
    <property type="entry name" value="CoA-Trfase_fam_III"/>
</dbReference>
<keyword evidence="3" id="KW-1185">Reference proteome</keyword>
<dbReference type="PANTHER" id="PTHR48207:SF3">
    <property type="entry name" value="SUCCINATE--HYDROXYMETHYLGLUTARATE COA-TRANSFERASE"/>
    <property type="match status" value="1"/>
</dbReference>
<reference evidence="2 3" key="1">
    <citation type="submission" date="2019-02" db="EMBL/GenBank/DDBJ databases">
        <title>Genomic Encyclopedia of Archaeal and Bacterial Type Strains, Phase II (KMG-II): from individual species to whole genera.</title>
        <authorList>
            <person name="Goeker M."/>
        </authorList>
    </citation>
    <scope>NUCLEOTIDE SEQUENCE [LARGE SCALE GENOMIC DNA]</scope>
    <source>
        <strain evidence="2 3">DSM 21411</strain>
    </source>
</reference>
<gene>
    <name evidence="2" type="ORF">BC751_3725</name>
</gene>
<dbReference type="InterPro" id="IPR023606">
    <property type="entry name" value="CoA-Trfase_III_dom_1_sf"/>
</dbReference>
<keyword evidence="1 2" id="KW-0808">Transferase</keyword>
<protein>
    <submittedName>
        <fullName evidence="2">Crotonobetainyl-CoA:carnitine CoA-transferase CaiB-like acyl-CoA transferase</fullName>
    </submittedName>
</protein>
<dbReference type="InterPro" id="IPR044855">
    <property type="entry name" value="CoA-Trfase_III_dom3_sf"/>
</dbReference>
<dbReference type="SUPFAM" id="SSF89796">
    <property type="entry name" value="CoA-transferase family III (CaiB/BaiF)"/>
    <property type="match status" value="1"/>
</dbReference>
<dbReference type="Pfam" id="PF02515">
    <property type="entry name" value="CoA_transf_3"/>
    <property type="match status" value="1"/>
</dbReference>
<dbReference type="AlphaFoldDB" id="A0A4Q7PCJ9"/>
<comment type="caution">
    <text evidence="2">The sequence shown here is derived from an EMBL/GenBank/DDBJ whole genome shotgun (WGS) entry which is preliminary data.</text>
</comment>
<dbReference type="EMBL" id="SGXG01000001">
    <property type="protein sequence ID" value="RZS98093.1"/>
    <property type="molecule type" value="Genomic_DNA"/>
</dbReference>
<dbReference type="Proteomes" id="UP000292209">
    <property type="component" value="Unassembled WGS sequence"/>
</dbReference>
<accession>A0A4Q7PCJ9</accession>
<dbReference type="Gene3D" id="3.30.1540.10">
    <property type="entry name" value="formyl-coa transferase, domain 3"/>
    <property type="match status" value="1"/>
</dbReference>
<organism evidence="2 3">
    <name type="scientific">Cecembia calidifontis</name>
    <dbReference type="NCBI Taxonomy" id="1187080"/>
    <lineage>
        <taxon>Bacteria</taxon>
        <taxon>Pseudomonadati</taxon>
        <taxon>Bacteroidota</taxon>
        <taxon>Cytophagia</taxon>
        <taxon>Cytophagales</taxon>
        <taxon>Cyclobacteriaceae</taxon>
        <taxon>Cecembia</taxon>
    </lineage>
</organism>
<name>A0A4Q7PCJ9_9BACT</name>
<evidence type="ECO:0000313" key="2">
    <source>
        <dbReference type="EMBL" id="RZS98093.1"/>
    </source>
</evidence>